<proteinExistence type="inferred from homology"/>
<comment type="similarity">
    <text evidence="7">Belongs to the MptA/B family.</text>
</comment>
<evidence type="ECO:0000256" key="4">
    <source>
        <dbReference type="ARBA" id="ARBA00022692"/>
    </source>
</evidence>
<feature type="region of interest" description="Disordered" evidence="8">
    <location>
        <begin position="566"/>
        <end position="600"/>
    </location>
</feature>
<dbReference type="NCBIfam" id="NF038066">
    <property type="entry name" value="MptB"/>
    <property type="match status" value="1"/>
</dbReference>
<dbReference type="EMBL" id="JADNYM010000007">
    <property type="protein sequence ID" value="MBG0739077.1"/>
    <property type="molecule type" value="Genomic_DNA"/>
</dbReference>
<feature type="compositionally biased region" description="Low complexity" evidence="8">
    <location>
        <begin position="14"/>
        <end position="28"/>
    </location>
</feature>
<evidence type="ECO:0000256" key="8">
    <source>
        <dbReference type="SAM" id="MobiDB-lite"/>
    </source>
</evidence>
<dbReference type="Proteomes" id="UP000655366">
    <property type="component" value="Unassembled WGS sequence"/>
</dbReference>
<evidence type="ECO:0000256" key="3">
    <source>
        <dbReference type="ARBA" id="ARBA00022679"/>
    </source>
</evidence>
<feature type="transmembrane region" description="Helical" evidence="9">
    <location>
        <begin position="315"/>
        <end position="336"/>
    </location>
</feature>
<evidence type="ECO:0000313" key="10">
    <source>
        <dbReference type="EMBL" id="MBG0739077.1"/>
    </source>
</evidence>
<feature type="transmembrane region" description="Helical" evidence="9">
    <location>
        <begin position="480"/>
        <end position="500"/>
    </location>
</feature>
<feature type="region of interest" description="Disordered" evidence="8">
    <location>
        <begin position="1"/>
        <end position="30"/>
    </location>
</feature>
<keyword evidence="3" id="KW-0808">Transferase</keyword>
<comment type="caution">
    <text evidence="10">The sequence shown here is derived from an EMBL/GenBank/DDBJ whole genome shotgun (WGS) entry which is preliminary data.</text>
</comment>
<dbReference type="AlphaFoldDB" id="A0A931G9V3"/>
<keyword evidence="2 10" id="KW-0328">Glycosyltransferase</keyword>
<feature type="transmembrane region" description="Helical" evidence="9">
    <location>
        <begin position="111"/>
        <end position="134"/>
    </location>
</feature>
<sequence>MTAGDSRVGTSGQRSATRAPADTAAGASHPGPKAYVATVQGFIGSVMMFVGSIGAGWIANGSPMIRNPLVIALRTEGWGVTTSTLLLTLGAMLLMRSWLRLGQRLHQWDPGALRSVIIAVAAWSAPMLFAVPIFSRDVYAYTGQGRLMLENLNPYTTGISTLSNWFSLGADPAWAEAKTPYGPYFLWLERAVVQITGAQPDASVFLFRLLAVAGVGLCILYVPKLARLHGLSGARALWISVANPLFLISFVASAHNDALMVGLAVAGTYFAATRRPVWGILLVTASIGVKPITVLLLPFIGLLWAGPAASLGRKFFYWGATAAISFGVLAVSGIPYNLGLGWVWAILDPTPGFTGYSPSGFLGQWLAGLANLLGLHGGMLASLLRTVLKWAGVGIVVLLMFRGDYSRLIRRMALAFAAVVMLSPIIQPWYVLWFIPFLAVTGIRNDWQIKSLYVVITFFVVFGAQDQLSVWSFVQLPVHASTLAYVVALAFIIYLLFVDVHTKKLLLHRGLRGLLSGRKGAGDQAGLGSAASGGREAVGGEAPATAALPLVRVQVMPTAGTGAVAGSTAAAGPVNAPPAVPAAAPMPIDGTEPAAGKTPD</sequence>
<dbReference type="GO" id="GO:0016020">
    <property type="term" value="C:membrane"/>
    <property type="evidence" value="ECO:0007669"/>
    <property type="project" value="UniProtKB-SubCell"/>
</dbReference>
<feature type="transmembrane region" description="Helical" evidence="9">
    <location>
        <begin position="244"/>
        <end position="271"/>
    </location>
</feature>
<protein>
    <submittedName>
        <fullName evidence="10">Polyprenol phosphomannose-dependent alpha 1,6 mannosyltransferase MptB</fullName>
    </submittedName>
</protein>
<evidence type="ECO:0000313" key="11">
    <source>
        <dbReference type="Proteomes" id="UP000655366"/>
    </source>
</evidence>
<feature type="transmembrane region" description="Helical" evidence="9">
    <location>
        <begin position="413"/>
        <end position="440"/>
    </location>
</feature>
<evidence type="ECO:0000256" key="1">
    <source>
        <dbReference type="ARBA" id="ARBA00004141"/>
    </source>
</evidence>
<keyword evidence="11" id="KW-1185">Reference proteome</keyword>
<evidence type="ECO:0000256" key="2">
    <source>
        <dbReference type="ARBA" id="ARBA00022676"/>
    </source>
</evidence>
<comment type="subcellular location">
    <subcellularLocation>
        <location evidence="1">Membrane</location>
        <topology evidence="1">Multi-pass membrane protein</topology>
    </subcellularLocation>
</comment>
<organism evidence="10 11">
    <name type="scientific">Arthrobacter terrae</name>
    <dbReference type="NCBI Taxonomy" id="2935737"/>
    <lineage>
        <taxon>Bacteria</taxon>
        <taxon>Bacillati</taxon>
        <taxon>Actinomycetota</taxon>
        <taxon>Actinomycetes</taxon>
        <taxon>Micrococcales</taxon>
        <taxon>Micrococcaceae</taxon>
        <taxon>Arthrobacter</taxon>
    </lineage>
</organism>
<gene>
    <name evidence="10" type="primary">mptB</name>
    <name evidence="10" type="ORF">IV500_06645</name>
</gene>
<dbReference type="Pfam" id="PF26314">
    <property type="entry name" value="MptA_B_family"/>
    <property type="match status" value="1"/>
</dbReference>
<feature type="transmembrane region" description="Helical" evidence="9">
    <location>
        <begin position="356"/>
        <end position="375"/>
    </location>
</feature>
<name>A0A931G9V3_9MICC</name>
<keyword evidence="5 9" id="KW-1133">Transmembrane helix</keyword>
<dbReference type="RefSeq" id="WP_196396033.1">
    <property type="nucleotide sequence ID" value="NZ_JADNYM010000007.1"/>
</dbReference>
<evidence type="ECO:0000256" key="7">
    <source>
        <dbReference type="ARBA" id="ARBA00043987"/>
    </source>
</evidence>
<keyword evidence="4 9" id="KW-0812">Transmembrane</keyword>
<feature type="transmembrane region" description="Helical" evidence="9">
    <location>
        <begin position="452"/>
        <end position="474"/>
    </location>
</feature>
<feature type="transmembrane region" description="Helical" evidence="9">
    <location>
        <begin position="382"/>
        <end position="401"/>
    </location>
</feature>
<dbReference type="InterPro" id="IPR049829">
    <property type="entry name" value="MptA/B-like"/>
</dbReference>
<keyword evidence="6 9" id="KW-0472">Membrane</keyword>
<evidence type="ECO:0000256" key="9">
    <source>
        <dbReference type="SAM" id="Phobius"/>
    </source>
</evidence>
<evidence type="ECO:0000256" key="5">
    <source>
        <dbReference type="ARBA" id="ARBA00022989"/>
    </source>
</evidence>
<feature type="transmembrane region" description="Helical" evidence="9">
    <location>
        <begin position="205"/>
        <end position="223"/>
    </location>
</feature>
<feature type="transmembrane region" description="Helical" evidence="9">
    <location>
        <begin position="277"/>
        <end position="303"/>
    </location>
</feature>
<feature type="transmembrane region" description="Helical" evidence="9">
    <location>
        <begin position="34"/>
        <end position="58"/>
    </location>
</feature>
<accession>A0A931G9V3</accession>
<feature type="transmembrane region" description="Helical" evidence="9">
    <location>
        <begin position="78"/>
        <end position="99"/>
    </location>
</feature>
<evidence type="ECO:0000256" key="6">
    <source>
        <dbReference type="ARBA" id="ARBA00023136"/>
    </source>
</evidence>
<reference evidence="10 11" key="1">
    <citation type="submission" date="2020-11" db="EMBL/GenBank/DDBJ databases">
        <title>Arthrobacter antarcticus sp. nov., isolated from Antarctic Soil.</title>
        <authorList>
            <person name="Li J."/>
        </authorList>
    </citation>
    <scope>NUCLEOTIDE SEQUENCE [LARGE SCALE GENOMIC DNA]</scope>
    <source>
        <strain evidence="10 11">Z1-20</strain>
    </source>
</reference>
<dbReference type="GO" id="GO:0016757">
    <property type="term" value="F:glycosyltransferase activity"/>
    <property type="evidence" value="ECO:0007669"/>
    <property type="project" value="UniProtKB-KW"/>
</dbReference>